<dbReference type="EMBL" id="AFZX01000136">
    <property type="protein sequence ID" value="EHL04322.1"/>
    <property type="molecule type" value="Genomic_DNA"/>
</dbReference>
<proteinExistence type="predicted"/>
<feature type="region of interest" description="Disordered" evidence="1">
    <location>
        <begin position="1"/>
        <end position="20"/>
    </location>
</feature>
<reference evidence="2 3" key="1">
    <citation type="submission" date="2011-08" db="EMBL/GenBank/DDBJ databases">
        <authorList>
            <person name="Weinstock G."/>
            <person name="Sodergren E."/>
            <person name="Clifton S."/>
            <person name="Fulton L."/>
            <person name="Fulton B."/>
            <person name="Courtney L."/>
            <person name="Fronick C."/>
            <person name="Harrison M."/>
            <person name="Strong C."/>
            <person name="Farmer C."/>
            <person name="Delahaunty K."/>
            <person name="Markovic C."/>
            <person name="Hall O."/>
            <person name="Minx P."/>
            <person name="Tomlinson C."/>
            <person name="Mitreva M."/>
            <person name="Hou S."/>
            <person name="Chen J."/>
            <person name="Wollam A."/>
            <person name="Pepin K.H."/>
            <person name="Johnson M."/>
            <person name="Bhonagiri V."/>
            <person name="Zhang X."/>
            <person name="Suruliraj S."/>
            <person name="Warren W."/>
            <person name="Chinwalla A."/>
            <person name="Mardis E.R."/>
            <person name="Wilson R.K."/>
        </authorList>
    </citation>
    <scope>NUCLEOTIDE SEQUENCE [LARGE SCALE GENOMIC DNA]</scope>
    <source>
        <strain evidence="2 3">DP7</strain>
    </source>
</reference>
<evidence type="ECO:0000313" key="3">
    <source>
        <dbReference type="Proteomes" id="UP000004416"/>
    </source>
</evidence>
<organism evidence="2 3">
    <name type="scientific">Desulfitobacterium hafniense DP7</name>
    <dbReference type="NCBI Taxonomy" id="537010"/>
    <lineage>
        <taxon>Bacteria</taxon>
        <taxon>Bacillati</taxon>
        <taxon>Bacillota</taxon>
        <taxon>Clostridia</taxon>
        <taxon>Eubacteriales</taxon>
        <taxon>Desulfitobacteriaceae</taxon>
        <taxon>Desulfitobacterium</taxon>
    </lineage>
</organism>
<evidence type="ECO:0000313" key="2">
    <source>
        <dbReference type="EMBL" id="EHL04322.1"/>
    </source>
</evidence>
<sequence length="44" mass="4994">MKDSKSWTLPIRKKEGKDNSGARHIYSGIVQQRMEIIIPIPALS</sequence>
<gene>
    <name evidence="2" type="ORF">HMPREF0322_05016</name>
</gene>
<name>G9XVK3_DESHA</name>
<dbReference type="Proteomes" id="UP000004416">
    <property type="component" value="Unassembled WGS sequence"/>
</dbReference>
<dbReference type="HOGENOM" id="CLU_3215337_0_0_9"/>
<evidence type="ECO:0000256" key="1">
    <source>
        <dbReference type="SAM" id="MobiDB-lite"/>
    </source>
</evidence>
<dbReference type="AlphaFoldDB" id="G9XVK3"/>
<accession>G9XVK3</accession>
<protein>
    <submittedName>
        <fullName evidence="2">Uncharacterized protein</fullName>
    </submittedName>
</protein>
<comment type="caution">
    <text evidence="2">The sequence shown here is derived from an EMBL/GenBank/DDBJ whole genome shotgun (WGS) entry which is preliminary data.</text>
</comment>